<name>A0AC35TJC7_9BILA</name>
<dbReference type="Proteomes" id="UP000095286">
    <property type="component" value="Unplaced"/>
</dbReference>
<evidence type="ECO:0000313" key="2">
    <source>
        <dbReference type="WBParaSite" id="RSKR_0000125100.1"/>
    </source>
</evidence>
<reference evidence="2" key="1">
    <citation type="submission" date="2016-11" db="UniProtKB">
        <authorList>
            <consortium name="WormBaseParasite"/>
        </authorList>
    </citation>
    <scope>IDENTIFICATION</scope>
    <source>
        <strain evidence="2">KR3021</strain>
    </source>
</reference>
<proteinExistence type="predicted"/>
<organism evidence="1 2">
    <name type="scientific">Rhabditophanes sp. KR3021</name>
    <dbReference type="NCBI Taxonomy" id="114890"/>
    <lineage>
        <taxon>Eukaryota</taxon>
        <taxon>Metazoa</taxon>
        <taxon>Ecdysozoa</taxon>
        <taxon>Nematoda</taxon>
        <taxon>Chromadorea</taxon>
        <taxon>Rhabditida</taxon>
        <taxon>Tylenchina</taxon>
        <taxon>Panagrolaimomorpha</taxon>
        <taxon>Strongyloidoidea</taxon>
        <taxon>Alloionematidae</taxon>
        <taxon>Rhabditophanes</taxon>
    </lineage>
</organism>
<sequence length="222" mass="25476">MMAIAEAGGRSRQGDLYHFNGHRKKGYVSQWGSPSDLYGKLKYGDCLEFKMKDNFVQRVLNLAHWGIYIGGGRVKSHCRKDREEAATLFNTKIFNSFPASNGKNRGYEIIIEFIEDSAYFESVRVNNKNDLKENWEVCSEKELRRRLRELEVPEYSLLDENCEHFVNRMRFNKNVSGQIDGVKDSGMGFVGAAAIVGTLFAAYKAYDYMKKKDDDDDSDSKE</sequence>
<protein>
    <submittedName>
        <fullName evidence="2">LRAT domain-containing protein</fullName>
    </submittedName>
</protein>
<dbReference type="WBParaSite" id="RSKR_0000125100.1">
    <property type="protein sequence ID" value="RSKR_0000125100.1"/>
    <property type="gene ID" value="RSKR_0000125100"/>
</dbReference>
<accession>A0AC35TJC7</accession>
<evidence type="ECO:0000313" key="1">
    <source>
        <dbReference type="Proteomes" id="UP000095286"/>
    </source>
</evidence>